<dbReference type="AlphaFoldDB" id="A0A8J8T8R5"/>
<dbReference type="Proteomes" id="UP000785679">
    <property type="component" value="Unassembled WGS sequence"/>
</dbReference>
<accession>A0A8J8T8R5</accession>
<proteinExistence type="predicted"/>
<evidence type="ECO:0000313" key="2">
    <source>
        <dbReference type="Proteomes" id="UP000785679"/>
    </source>
</evidence>
<name>A0A8J8T8R5_HALGN</name>
<reference evidence="1" key="1">
    <citation type="submission" date="2019-06" db="EMBL/GenBank/DDBJ databases">
        <authorList>
            <person name="Zheng W."/>
        </authorList>
    </citation>
    <scope>NUCLEOTIDE SEQUENCE</scope>
    <source>
        <strain evidence="1">QDHG01</strain>
    </source>
</reference>
<dbReference type="EMBL" id="RRYP01001666">
    <property type="protein sequence ID" value="TNV85641.1"/>
    <property type="molecule type" value="Genomic_DNA"/>
</dbReference>
<keyword evidence="2" id="KW-1185">Reference proteome</keyword>
<gene>
    <name evidence="1" type="ORF">FGO68_gene776</name>
</gene>
<sequence>MQIDREWDQMLIRVCLSRTSGFRAMPSSQLSTTYLSIWYFLSPRRKEFQLWRFCASNLSDSWKPCLSLTLVLYNSSRLLCLNRRQASNRPACHEYNQHS</sequence>
<protein>
    <submittedName>
        <fullName evidence="1">Uncharacterized protein</fullName>
    </submittedName>
</protein>
<evidence type="ECO:0000313" key="1">
    <source>
        <dbReference type="EMBL" id="TNV85641.1"/>
    </source>
</evidence>
<organism evidence="1 2">
    <name type="scientific">Halteria grandinella</name>
    <dbReference type="NCBI Taxonomy" id="5974"/>
    <lineage>
        <taxon>Eukaryota</taxon>
        <taxon>Sar</taxon>
        <taxon>Alveolata</taxon>
        <taxon>Ciliophora</taxon>
        <taxon>Intramacronucleata</taxon>
        <taxon>Spirotrichea</taxon>
        <taxon>Stichotrichia</taxon>
        <taxon>Sporadotrichida</taxon>
        <taxon>Halteriidae</taxon>
        <taxon>Halteria</taxon>
    </lineage>
</organism>
<comment type="caution">
    <text evidence="1">The sequence shown here is derived from an EMBL/GenBank/DDBJ whole genome shotgun (WGS) entry which is preliminary data.</text>
</comment>